<evidence type="ECO:0000313" key="1">
    <source>
        <dbReference type="EMBL" id="KHO11413.1"/>
    </source>
</evidence>
<evidence type="ECO:0000313" key="2">
    <source>
        <dbReference type="Proteomes" id="UP000002498"/>
    </source>
</evidence>
<sequence>MYIDLLNVLSSVKNEWPSGIRADGVPEKHAHSLLLMPVFCGKGSRRRAILVLDVCLGTPFEE</sequence>
<gene>
    <name evidence="1" type="ORF">MAA_10928</name>
</gene>
<reference evidence="1 2" key="2">
    <citation type="journal article" date="2014" name="Proc. Natl. Acad. Sci. U.S.A.">
        <title>Trajectory and genomic determinants of fungal-pathogen speciation and host adaptation.</title>
        <authorList>
            <person name="Hu X."/>
            <person name="Xiao G."/>
            <person name="Zheng P."/>
            <person name="Shang Y."/>
            <person name="Su Y."/>
            <person name="Zhang X."/>
            <person name="Liu X."/>
            <person name="Zhan S."/>
            <person name="St Leger R.J."/>
            <person name="Wang C."/>
        </authorList>
    </citation>
    <scope>GENOME REANNOTATION</scope>
    <source>
        <strain evidence="2">ARSEF 23 / ATCC MYA-3075</strain>
    </source>
</reference>
<organism evidence="1 2">
    <name type="scientific">Metarhizium robertsii (strain ARSEF 23 / ATCC MYA-3075)</name>
    <name type="common">Metarhizium anisopliae (strain ARSEF 23)</name>
    <dbReference type="NCBI Taxonomy" id="655844"/>
    <lineage>
        <taxon>Eukaryota</taxon>
        <taxon>Fungi</taxon>
        <taxon>Dikarya</taxon>
        <taxon>Ascomycota</taxon>
        <taxon>Pezizomycotina</taxon>
        <taxon>Sordariomycetes</taxon>
        <taxon>Hypocreomycetidae</taxon>
        <taxon>Hypocreales</taxon>
        <taxon>Clavicipitaceae</taxon>
        <taxon>Metarhizium</taxon>
    </lineage>
</organism>
<name>A0A0B2X945_METRA</name>
<dbReference type="GeneID" id="23632377"/>
<dbReference type="RefSeq" id="XP_011411176.1">
    <property type="nucleotide sequence ID" value="XM_011412874.1"/>
</dbReference>
<dbReference type="AlphaFoldDB" id="A0A0B2X945"/>
<dbReference type="EMBL" id="ADNJ02000003">
    <property type="protein sequence ID" value="KHO11413.1"/>
    <property type="molecule type" value="Genomic_DNA"/>
</dbReference>
<protein>
    <submittedName>
        <fullName evidence="1">Uncharacterized protein</fullName>
    </submittedName>
</protein>
<keyword evidence="2" id="KW-1185">Reference proteome</keyword>
<dbReference type="Proteomes" id="UP000002498">
    <property type="component" value="Unassembled WGS sequence"/>
</dbReference>
<reference evidence="1 2" key="1">
    <citation type="journal article" date="2011" name="PLoS Genet.">
        <title>Genome sequencing and comparative transcriptomics of the model entomopathogenic fungi Metarhizium anisopliae and M. acridum.</title>
        <authorList>
            <person name="Gao Q."/>
            <person name="Jin K."/>
            <person name="Ying S.H."/>
            <person name="Zhang Y."/>
            <person name="Xiao G."/>
            <person name="Shang Y."/>
            <person name="Duan Z."/>
            <person name="Hu X."/>
            <person name="Xie X.Q."/>
            <person name="Zhou G."/>
            <person name="Peng G."/>
            <person name="Luo Z."/>
            <person name="Huang W."/>
            <person name="Wang B."/>
            <person name="Fang W."/>
            <person name="Wang S."/>
            <person name="Zhong Y."/>
            <person name="Ma L.J."/>
            <person name="St Leger R.J."/>
            <person name="Zhao G.P."/>
            <person name="Pei Y."/>
            <person name="Feng M.G."/>
            <person name="Xia Y."/>
            <person name="Wang C."/>
        </authorList>
    </citation>
    <scope>NUCLEOTIDE SEQUENCE [LARGE SCALE GENOMIC DNA]</scope>
    <source>
        <strain evidence="2">ARSEF 23 / ATCC MYA-3075</strain>
    </source>
</reference>
<dbReference type="KEGG" id="maj:MAA_10928"/>
<comment type="caution">
    <text evidence="1">The sequence shown here is derived from an EMBL/GenBank/DDBJ whole genome shotgun (WGS) entry which is preliminary data.</text>
</comment>
<accession>A0A0B2X945</accession>
<proteinExistence type="predicted"/>
<dbReference type="HOGENOM" id="CLU_2904681_0_0_1"/>